<evidence type="ECO:0008006" key="4">
    <source>
        <dbReference type="Google" id="ProtNLM"/>
    </source>
</evidence>
<evidence type="ECO:0000313" key="2">
    <source>
        <dbReference type="EMBL" id="ORX71266.1"/>
    </source>
</evidence>
<name>A0A1Y1WDF8_9FUNG</name>
<dbReference type="AlphaFoldDB" id="A0A1Y1WDF8"/>
<proteinExistence type="predicted"/>
<reference evidence="2 3" key="1">
    <citation type="submission" date="2016-07" db="EMBL/GenBank/DDBJ databases">
        <title>Pervasive Adenine N6-methylation of Active Genes in Fungi.</title>
        <authorList>
            <consortium name="DOE Joint Genome Institute"/>
            <person name="Mondo S.J."/>
            <person name="Dannebaum R.O."/>
            <person name="Kuo R.C."/>
            <person name="Labutti K."/>
            <person name="Haridas S."/>
            <person name="Kuo A."/>
            <person name="Salamov A."/>
            <person name="Ahrendt S.R."/>
            <person name="Lipzen A."/>
            <person name="Sullivan W."/>
            <person name="Andreopoulos W.B."/>
            <person name="Clum A."/>
            <person name="Lindquist E."/>
            <person name="Daum C."/>
            <person name="Ramamoorthy G.K."/>
            <person name="Gryganskyi A."/>
            <person name="Culley D."/>
            <person name="Magnuson J.K."/>
            <person name="James T.Y."/>
            <person name="O'Malley M.A."/>
            <person name="Stajich J.E."/>
            <person name="Spatafora J.W."/>
            <person name="Visel A."/>
            <person name="Grigoriev I.V."/>
        </authorList>
    </citation>
    <scope>NUCLEOTIDE SEQUENCE [LARGE SCALE GENOMIC DNA]</scope>
    <source>
        <strain evidence="2 3">ATCC 12442</strain>
    </source>
</reference>
<feature type="region of interest" description="Disordered" evidence="1">
    <location>
        <begin position="855"/>
        <end position="874"/>
    </location>
</feature>
<accession>A0A1Y1WDF8</accession>
<feature type="compositionally biased region" description="Polar residues" evidence="1">
    <location>
        <begin position="315"/>
        <end position="326"/>
    </location>
</feature>
<evidence type="ECO:0000313" key="3">
    <source>
        <dbReference type="Proteomes" id="UP000193922"/>
    </source>
</evidence>
<feature type="compositionally biased region" description="Basic and acidic residues" evidence="1">
    <location>
        <begin position="855"/>
        <end position="866"/>
    </location>
</feature>
<dbReference type="EMBL" id="MCFD01000004">
    <property type="protein sequence ID" value="ORX71266.1"/>
    <property type="molecule type" value="Genomic_DNA"/>
</dbReference>
<feature type="region of interest" description="Disordered" evidence="1">
    <location>
        <begin position="58"/>
        <end position="81"/>
    </location>
</feature>
<feature type="region of interest" description="Disordered" evidence="1">
    <location>
        <begin position="1"/>
        <end position="44"/>
    </location>
</feature>
<feature type="region of interest" description="Disordered" evidence="1">
    <location>
        <begin position="315"/>
        <end position="341"/>
    </location>
</feature>
<feature type="compositionally biased region" description="Polar residues" evidence="1">
    <location>
        <begin position="32"/>
        <end position="42"/>
    </location>
</feature>
<protein>
    <recommendedName>
        <fullName evidence="4">Transcription factor domain-containing protein</fullName>
    </recommendedName>
</protein>
<dbReference type="RefSeq" id="XP_040744781.1">
    <property type="nucleotide sequence ID" value="XM_040887027.1"/>
</dbReference>
<dbReference type="Proteomes" id="UP000193922">
    <property type="component" value="Unassembled WGS sequence"/>
</dbReference>
<keyword evidence="3" id="KW-1185">Reference proteome</keyword>
<dbReference type="OrthoDB" id="39175at2759"/>
<evidence type="ECO:0000256" key="1">
    <source>
        <dbReference type="SAM" id="MobiDB-lite"/>
    </source>
</evidence>
<organism evidence="2 3">
    <name type="scientific">Linderina pennispora</name>
    <dbReference type="NCBI Taxonomy" id="61395"/>
    <lineage>
        <taxon>Eukaryota</taxon>
        <taxon>Fungi</taxon>
        <taxon>Fungi incertae sedis</taxon>
        <taxon>Zoopagomycota</taxon>
        <taxon>Kickxellomycotina</taxon>
        <taxon>Kickxellomycetes</taxon>
        <taxon>Kickxellales</taxon>
        <taxon>Kickxellaceae</taxon>
        <taxon>Linderina</taxon>
    </lineage>
</organism>
<dbReference type="GeneID" id="63803675"/>
<feature type="compositionally biased region" description="Polar residues" evidence="1">
    <location>
        <begin position="290"/>
        <end position="301"/>
    </location>
</feature>
<feature type="region of interest" description="Disordered" evidence="1">
    <location>
        <begin position="237"/>
        <end position="267"/>
    </location>
</feature>
<feature type="region of interest" description="Disordered" evidence="1">
    <location>
        <begin position="279"/>
        <end position="301"/>
    </location>
</feature>
<comment type="caution">
    <text evidence="2">The sequence shown here is derived from an EMBL/GenBank/DDBJ whole genome shotgun (WGS) entry which is preliminary data.</text>
</comment>
<gene>
    <name evidence="2" type="ORF">DL89DRAFT_266284</name>
</gene>
<feature type="compositionally biased region" description="Polar residues" evidence="1">
    <location>
        <begin position="237"/>
        <end position="258"/>
    </location>
</feature>
<sequence length="936" mass="103924">MPAPGQQARSDTPNRPRQDSSAPPASYFIPVQPQQPSSTIAPANSYPVASVFPQQPQRFSAPLSTPAQQQQQTPSTSAQLPNNVAALSRLLAGDMYPQTQQLPQPVLQGINTYMSPFANPWSQSSLPEWIGQQKPEAEIISNLENIANAHSTSPLLQTQYATSPGCMPFSNLNTQLMSSLDPFQINQLQQQQQMDIALNGSQESSLIESLSLPTMLSSVPASVAGIPINQATGGMNSAYSSELGNSSMHSQSPSTMDMGNSPGAGRLLDGELQRLAGTADNLASGGAPKRNSTTDTSEMATSFSQLLSSAEATPKSAQAGSFSTFPAQRLKTQRRRSRSELPAVTSAQRLSDFFRQEVLLRVIRMVFTRTRTSLVNVDIELAWFMMLRGVIPRIWLFAFIASMARGHVIDQALAQQLPANFDESCYEYAVRDVPLVAASPSLWSALSLHLIARYEFQSARYDLMQQHFEMAADILAKTKFHGYAFPWTDVPEAEKQSFEFDYYVYTYWVGFQWHLVCCFNLDRPFNMDLEPTAMPIPTCGRGYFAPNLPCSFDLLTILPANSWPQSSQNKGLTKVPFRGFSDTEFEAWRPAEWKTIAPNYKITVALQQMLPLGAMLYRLQCEFCEGKLTLVDYLQRLRIKQERLNRWQYSLPDEFEITPELVVRLYAAGKTCATPGVESNIMMNFKELVMTLGLYNSLVIRANRVALLGMLREDLASPATSMHMRVFGIRDYIEAQIPQDDERGNNGLWQRNMEFHRCRSLCYESIDILCDVVQISFMLRLNVFTYGTTYVAIAGEMINVLISQLGINDRHVKWRTKTRLAHHWAPALYLFVYAIRALSDPGLVLEGNVDLVSRKSAEDKQTDSDGSKSAGVGGGQALAQVPEAASEAGVPDIPNPFPSNHIINLIVAELDLSLATFLAPAYPMLLLKIFAGNSQQ</sequence>
<feature type="compositionally biased region" description="Low complexity" evidence="1">
    <location>
        <begin position="60"/>
        <end position="81"/>
    </location>
</feature>